<gene>
    <name evidence="2" type="ORF">BJL86_3179</name>
</gene>
<evidence type="ECO:0000313" key="3">
    <source>
        <dbReference type="Proteomes" id="UP000186104"/>
    </source>
</evidence>
<feature type="transmembrane region" description="Helical" evidence="1">
    <location>
        <begin position="57"/>
        <end position="79"/>
    </location>
</feature>
<proteinExistence type="predicted"/>
<feature type="transmembrane region" description="Helical" evidence="1">
    <location>
        <begin position="85"/>
        <end position="104"/>
    </location>
</feature>
<protein>
    <recommendedName>
        <fullName evidence="4">SdpI family protein</fullName>
    </recommendedName>
</protein>
<keyword evidence="1" id="KW-1133">Transmembrane helix</keyword>
<evidence type="ECO:0000313" key="2">
    <source>
        <dbReference type="EMBL" id="ANI93938.1"/>
    </source>
</evidence>
<accession>A0A173LQC5</accession>
<name>A0A173LQC5_9ACTN</name>
<dbReference type="Pfam" id="PF13630">
    <property type="entry name" value="SdpI"/>
    <property type="match status" value="1"/>
</dbReference>
<sequence>MEIWAIFVLALVALSNLSVAVVGYLAANGSLRRNKLVGIRTDLTLANDKAWYVAHSAGGPAITIGAVAGLLAMILPIAVIGLSEIGVIVAAILAVALLLIGLAIGGTQGHRAARIALSTRA</sequence>
<dbReference type="KEGG" id="dtm:BJL86_3179"/>
<dbReference type="Proteomes" id="UP000186104">
    <property type="component" value="Chromosome"/>
</dbReference>
<feature type="transmembrane region" description="Helical" evidence="1">
    <location>
        <begin position="6"/>
        <end position="27"/>
    </location>
</feature>
<dbReference type="AlphaFoldDB" id="A0A173LQC5"/>
<dbReference type="STRING" id="499555.BJL86_3179"/>
<dbReference type="InterPro" id="IPR025962">
    <property type="entry name" value="SdpI/YhfL"/>
</dbReference>
<dbReference type="RefSeq" id="WP_067478916.1">
    <property type="nucleotide sequence ID" value="NZ_CP015961.1"/>
</dbReference>
<dbReference type="EMBL" id="CP015961">
    <property type="protein sequence ID" value="ANI93938.1"/>
    <property type="molecule type" value="Genomic_DNA"/>
</dbReference>
<evidence type="ECO:0008006" key="4">
    <source>
        <dbReference type="Google" id="ProtNLM"/>
    </source>
</evidence>
<keyword evidence="3" id="KW-1185">Reference proteome</keyword>
<evidence type="ECO:0000256" key="1">
    <source>
        <dbReference type="SAM" id="Phobius"/>
    </source>
</evidence>
<keyword evidence="1" id="KW-0472">Membrane</keyword>
<reference evidence="2 3" key="1">
    <citation type="submission" date="2016-06" db="EMBL/GenBank/DDBJ databases">
        <title>Complete genome sequence of a saline-alkali tolerant type strain Dietzia timorensis ID05-A0528T.</title>
        <authorList>
            <person name="Wu X."/>
        </authorList>
    </citation>
    <scope>NUCLEOTIDE SEQUENCE [LARGE SCALE GENOMIC DNA]</scope>
    <source>
        <strain evidence="2 3">ID05-A0528</strain>
    </source>
</reference>
<organism evidence="2 3">
    <name type="scientific">Dietzia timorensis</name>
    <dbReference type="NCBI Taxonomy" id="499555"/>
    <lineage>
        <taxon>Bacteria</taxon>
        <taxon>Bacillati</taxon>
        <taxon>Actinomycetota</taxon>
        <taxon>Actinomycetes</taxon>
        <taxon>Mycobacteriales</taxon>
        <taxon>Dietziaceae</taxon>
        <taxon>Dietzia</taxon>
    </lineage>
</organism>
<keyword evidence="1" id="KW-0812">Transmembrane</keyword>